<keyword evidence="2 4" id="KW-0863">Zinc-finger</keyword>
<dbReference type="PANTHER" id="PTHR12999">
    <property type="entry name" value="ZINC FINGER RAN-BINDING DOMAIN-CONTAINING PROTEIN 2 ZRANB2-RELATED"/>
    <property type="match status" value="1"/>
</dbReference>
<sequence>MQQVLSQQMAQLHQLQQSAASRTPQPAGPVPSLPAESSRGPKRAAPDEGGAARPPEVAGPLPVHAAQPAPSGGPPSELRPPPPGIDPSVGDWPCVCGNWNWARRSQCNKCQAPKGSGSRLMTAGVLAAAASGSLGGADGGAADGEKQLRRKQLLAAATPSDGSVVPLYLGNMSKPSHYQMSHHNAGPSAGVKAVPPTIDPSVGDWLCTCGNWNWAKRHECNMCRGSKEAANIGAKRTGAAGGFIEYDQSEGERRKMRALEAQQQVQARKAEKRKCEFCKRFSCIC</sequence>
<keyword evidence="8" id="KW-1185">Reference proteome</keyword>
<evidence type="ECO:0000256" key="2">
    <source>
        <dbReference type="ARBA" id="ARBA00022771"/>
    </source>
</evidence>
<dbReference type="PANTHER" id="PTHR12999:SF17">
    <property type="entry name" value="ZINC FINGER RAN-BINDING DOMAIN-CONTAINING PROTEIN 2"/>
    <property type="match status" value="1"/>
</dbReference>
<evidence type="ECO:0000256" key="1">
    <source>
        <dbReference type="ARBA" id="ARBA00022723"/>
    </source>
</evidence>
<accession>A0AB34K8V6</accession>
<dbReference type="Proteomes" id="UP001515480">
    <property type="component" value="Unassembled WGS sequence"/>
</dbReference>
<feature type="compositionally biased region" description="Pro residues" evidence="5">
    <location>
        <begin position="71"/>
        <end position="85"/>
    </location>
</feature>
<proteinExistence type="predicted"/>
<gene>
    <name evidence="7" type="ORF">AB1Y20_000550</name>
</gene>
<protein>
    <recommendedName>
        <fullName evidence="6">RanBP2-type domain-containing protein</fullName>
    </recommendedName>
</protein>
<evidence type="ECO:0000313" key="7">
    <source>
        <dbReference type="EMBL" id="KAL1529607.1"/>
    </source>
</evidence>
<dbReference type="PROSITE" id="PS50199">
    <property type="entry name" value="ZF_RANBP2_2"/>
    <property type="match status" value="1"/>
</dbReference>
<organism evidence="7 8">
    <name type="scientific">Prymnesium parvum</name>
    <name type="common">Toxic golden alga</name>
    <dbReference type="NCBI Taxonomy" id="97485"/>
    <lineage>
        <taxon>Eukaryota</taxon>
        <taxon>Haptista</taxon>
        <taxon>Haptophyta</taxon>
        <taxon>Prymnesiophyceae</taxon>
        <taxon>Prymnesiales</taxon>
        <taxon>Prymnesiaceae</taxon>
        <taxon>Prymnesium</taxon>
    </lineage>
</organism>
<feature type="domain" description="RanBP2-type" evidence="6">
    <location>
        <begin position="88"/>
        <end position="116"/>
    </location>
</feature>
<dbReference type="Gene3D" id="4.10.1060.10">
    <property type="entry name" value="Zinc finger, RanBP2-type"/>
    <property type="match status" value="2"/>
</dbReference>
<dbReference type="SUPFAM" id="SSF90209">
    <property type="entry name" value="Ran binding protein zinc finger-like"/>
    <property type="match status" value="2"/>
</dbReference>
<feature type="compositionally biased region" description="Low complexity" evidence="5">
    <location>
        <begin position="1"/>
        <end position="21"/>
    </location>
</feature>
<keyword evidence="3" id="KW-0862">Zinc</keyword>
<dbReference type="InterPro" id="IPR036443">
    <property type="entry name" value="Znf_RanBP2_sf"/>
</dbReference>
<dbReference type="InterPro" id="IPR001876">
    <property type="entry name" value="Znf_RanBP2"/>
</dbReference>
<evidence type="ECO:0000256" key="4">
    <source>
        <dbReference type="PROSITE-ProRule" id="PRU00322"/>
    </source>
</evidence>
<dbReference type="SMART" id="SM00547">
    <property type="entry name" value="ZnF_RBZ"/>
    <property type="match status" value="2"/>
</dbReference>
<evidence type="ECO:0000256" key="3">
    <source>
        <dbReference type="ARBA" id="ARBA00022833"/>
    </source>
</evidence>
<reference evidence="7 8" key="1">
    <citation type="journal article" date="2024" name="Science">
        <title>Giant polyketide synthase enzymes in the biosynthesis of giant marine polyether toxins.</title>
        <authorList>
            <person name="Fallon T.R."/>
            <person name="Shende V.V."/>
            <person name="Wierzbicki I.H."/>
            <person name="Pendleton A.L."/>
            <person name="Watervoot N.F."/>
            <person name="Auber R.P."/>
            <person name="Gonzalez D.J."/>
            <person name="Wisecaver J.H."/>
            <person name="Moore B.S."/>
        </authorList>
    </citation>
    <scope>NUCLEOTIDE SEQUENCE [LARGE SCALE GENOMIC DNA]</scope>
    <source>
        <strain evidence="7 8">12B1</strain>
    </source>
</reference>
<evidence type="ECO:0000313" key="8">
    <source>
        <dbReference type="Proteomes" id="UP001515480"/>
    </source>
</evidence>
<dbReference type="EMBL" id="JBGBPQ010000001">
    <property type="protein sequence ID" value="KAL1529607.1"/>
    <property type="molecule type" value="Genomic_DNA"/>
</dbReference>
<dbReference type="GO" id="GO:0008270">
    <property type="term" value="F:zinc ion binding"/>
    <property type="evidence" value="ECO:0007669"/>
    <property type="project" value="UniProtKB-KW"/>
</dbReference>
<name>A0AB34K8V6_PRYPA</name>
<dbReference type="AlphaFoldDB" id="A0AB34K8V6"/>
<evidence type="ECO:0000259" key="6">
    <source>
        <dbReference type="PROSITE" id="PS50199"/>
    </source>
</evidence>
<feature type="region of interest" description="Disordered" evidence="5">
    <location>
        <begin position="1"/>
        <end position="86"/>
    </location>
</feature>
<keyword evidence="1" id="KW-0479">Metal-binding</keyword>
<evidence type="ECO:0000256" key="5">
    <source>
        <dbReference type="SAM" id="MobiDB-lite"/>
    </source>
</evidence>
<comment type="caution">
    <text evidence="7">The sequence shown here is derived from an EMBL/GenBank/DDBJ whole genome shotgun (WGS) entry which is preliminary data.</text>
</comment>